<dbReference type="Proteomes" id="UP000182284">
    <property type="component" value="Unassembled WGS sequence"/>
</dbReference>
<feature type="domain" description="Leucine-binding protein" evidence="6">
    <location>
        <begin position="24"/>
        <end position="365"/>
    </location>
</feature>
<gene>
    <name evidence="7" type="ORF">SAMN04488117_11420</name>
</gene>
<comment type="similarity">
    <text evidence="1">Belongs to the leucine-binding protein family.</text>
</comment>
<feature type="chain" id="PRO_5010314403" evidence="5">
    <location>
        <begin position="23"/>
        <end position="376"/>
    </location>
</feature>
<evidence type="ECO:0000256" key="5">
    <source>
        <dbReference type="SAM" id="SignalP"/>
    </source>
</evidence>
<dbReference type="InterPro" id="IPR028082">
    <property type="entry name" value="Peripla_BP_I"/>
</dbReference>
<dbReference type="EMBL" id="FNBL01000014">
    <property type="protein sequence ID" value="SDG21668.1"/>
    <property type="molecule type" value="Genomic_DNA"/>
</dbReference>
<dbReference type="InterPro" id="IPR051010">
    <property type="entry name" value="BCAA_transport"/>
</dbReference>
<proteinExistence type="inferred from homology"/>
<organism evidence="7 8">
    <name type="scientific">Celeribacter baekdonensis</name>
    <dbReference type="NCBI Taxonomy" id="875171"/>
    <lineage>
        <taxon>Bacteria</taxon>
        <taxon>Pseudomonadati</taxon>
        <taxon>Pseudomonadota</taxon>
        <taxon>Alphaproteobacteria</taxon>
        <taxon>Rhodobacterales</taxon>
        <taxon>Roseobacteraceae</taxon>
        <taxon>Celeribacter</taxon>
    </lineage>
</organism>
<dbReference type="PRINTS" id="PR00337">
    <property type="entry name" value="LEUILEVALBP"/>
</dbReference>
<sequence>MKRRVFAGVSLSVMMMAMSAHAETVKIANIAELSGPGAAAGSVWSDGVDLAIDEINAQGGILGMQVDMSKYDTQTDPQVSRALVQKAIDEGAFALLGTVYSSSTVVNMLVAQQNGIPQFTASEAPSITQKGNPYIFRTNWGAQKGMPKIATYLKDQLGVSKVAVAWANTEFGKGGHDSFVENVKAAGLDVVADVPSEQGQADFSADVLKIKNSGAEAVFIYLTQEEAARFLMEAVKQGLDIPRIGDSVLTSEKVIDLAGPAANGAKSHAALTIAADDPLVQEFAAKFSKRFGYSPDYNGMKGYIGAYTIKYGTEMVGEVNSQKLADVVHGLCLDANTYPGVLIDMCWDDVGEVSRQSYMVEVKDGRETVSEVLPAN</sequence>
<accession>A0A1G7SF80</accession>
<dbReference type="PANTHER" id="PTHR30483">
    <property type="entry name" value="LEUCINE-SPECIFIC-BINDING PROTEIN"/>
    <property type="match status" value="1"/>
</dbReference>
<dbReference type="Gene3D" id="3.40.50.2300">
    <property type="match status" value="2"/>
</dbReference>
<evidence type="ECO:0000256" key="2">
    <source>
        <dbReference type="ARBA" id="ARBA00022448"/>
    </source>
</evidence>
<evidence type="ECO:0000256" key="3">
    <source>
        <dbReference type="ARBA" id="ARBA00022729"/>
    </source>
</evidence>
<evidence type="ECO:0000256" key="1">
    <source>
        <dbReference type="ARBA" id="ARBA00010062"/>
    </source>
</evidence>
<dbReference type="GO" id="GO:0006865">
    <property type="term" value="P:amino acid transport"/>
    <property type="evidence" value="ECO:0007669"/>
    <property type="project" value="UniProtKB-KW"/>
</dbReference>
<evidence type="ECO:0000256" key="4">
    <source>
        <dbReference type="ARBA" id="ARBA00022970"/>
    </source>
</evidence>
<dbReference type="Pfam" id="PF13458">
    <property type="entry name" value="Peripla_BP_6"/>
    <property type="match status" value="1"/>
</dbReference>
<dbReference type="AlphaFoldDB" id="A0A1G7SF80"/>
<keyword evidence="4" id="KW-0029">Amino-acid transport</keyword>
<evidence type="ECO:0000259" key="6">
    <source>
        <dbReference type="Pfam" id="PF13458"/>
    </source>
</evidence>
<protein>
    <submittedName>
        <fullName evidence="7">Branched-chain amino acid transport system substrate-binding protein</fullName>
    </submittedName>
</protein>
<evidence type="ECO:0000313" key="8">
    <source>
        <dbReference type="Proteomes" id="UP000182284"/>
    </source>
</evidence>
<name>A0A1G7SF80_9RHOB</name>
<keyword evidence="2" id="KW-0813">Transport</keyword>
<evidence type="ECO:0000313" key="7">
    <source>
        <dbReference type="EMBL" id="SDG21668.1"/>
    </source>
</evidence>
<dbReference type="PANTHER" id="PTHR30483:SF6">
    <property type="entry name" value="PERIPLASMIC BINDING PROTEIN OF ABC TRANSPORTER FOR NATURAL AMINO ACIDS"/>
    <property type="match status" value="1"/>
</dbReference>
<dbReference type="RefSeq" id="WP_074646557.1">
    <property type="nucleotide sequence ID" value="NZ_FNBL01000014.1"/>
</dbReference>
<dbReference type="InterPro" id="IPR000709">
    <property type="entry name" value="Leu_Ile_Val-bd"/>
</dbReference>
<feature type="signal peptide" evidence="5">
    <location>
        <begin position="1"/>
        <end position="22"/>
    </location>
</feature>
<dbReference type="SUPFAM" id="SSF53822">
    <property type="entry name" value="Periplasmic binding protein-like I"/>
    <property type="match status" value="1"/>
</dbReference>
<reference evidence="7 8" key="1">
    <citation type="submission" date="2016-10" db="EMBL/GenBank/DDBJ databases">
        <authorList>
            <person name="de Groot N.N."/>
        </authorList>
    </citation>
    <scope>NUCLEOTIDE SEQUENCE [LARGE SCALE GENOMIC DNA]</scope>
    <source>
        <strain evidence="7 8">DSM 27375</strain>
    </source>
</reference>
<dbReference type="InterPro" id="IPR028081">
    <property type="entry name" value="Leu-bd"/>
</dbReference>
<keyword evidence="3 5" id="KW-0732">Signal</keyword>